<keyword evidence="6" id="KW-0472">Membrane</keyword>
<evidence type="ECO:0000256" key="6">
    <source>
        <dbReference type="ARBA" id="ARBA00023136"/>
    </source>
</evidence>
<evidence type="ECO:0000313" key="8">
    <source>
        <dbReference type="EMBL" id="SDL66701.1"/>
    </source>
</evidence>
<dbReference type="Pfam" id="PF00005">
    <property type="entry name" value="ABC_tran"/>
    <property type="match status" value="1"/>
</dbReference>
<keyword evidence="9" id="KW-1185">Reference proteome</keyword>
<dbReference type="Proteomes" id="UP000199475">
    <property type="component" value="Unassembled WGS sequence"/>
</dbReference>
<evidence type="ECO:0000256" key="5">
    <source>
        <dbReference type="ARBA" id="ARBA00022840"/>
    </source>
</evidence>
<keyword evidence="5 8" id="KW-0067">ATP-binding</keyword>
<feature type="domain" description="ABC transporter" evidence="7">
    <location>
        <begin position="3"/>
        <end position="241"/>
    </location>
</feature>
<protein>
    <submittedName>
        <fullName evidence="8">Putative amino-acid transport system ATP-binding protein</fullName>
    </submittedName>
</protein>
<evidence type="ECO:0000256" key="4">
    <source>
        <dbReference type="ARBA" id="ARBA00022741"/>
    </source>
</evidence>
<evidence type="ECO:0000256" key="3">
    <source>
        <dbReference type="ARBA" id="ARBA00022475"/>
    </source>
</evidence>
<dbReference type="PROSITE" id="PS00211">
    <property type="entry name" value="ABC_TRANSPORTER_1"/>
    <property type="match status" value="1"/>
</dbReference>
<dbReference type="InterPro" id="IPR030679">
    <property type="entry name" value="ABC_ATPase_HisP-typ"/>
</dbReference>
<accession>A0A1G9LY89</accession>
<evidence type="ECO:0000256" key="1">
    <source>
        <dbReference type="ARBA" id="ARBA00004202"/>
    </source>
</evidence>
<dbReference type="CDD" id="cd03262">
    <property type="entry name" value="ABC_HisP_GlnQ"/>
    <property type="match status" value="1"/>
</dbReference>
<proteinExistence type="predicted"/>
<keyword evidence="3" id="KW-1003">Cell membrane</keyword>
<dbReference type="PANTHER" id="PTHR43166:SF35">
    <property type="entry name" value="L-CYSTINE IMPORT ATP-BINDING PROTEIN TCYN"/>
    <property type="match status" value="1"/>
</dbReference>
<dbReference type="GO" id="GO:0016887">
    <property type="term" value="F:ATP hydrolysis activity"/>
    <property type="evidence" value="ECO:0007669"/>
    <property type="project" value="InterPro"/>
</dbReference>
<evidence type="ECO:0000259" key="7">
    <source>
        <dbReference type="PROSITE" id="PS50893"/>
    </source>
</evidence>
<dbReference type="InterPro" id="IPR017871">
    <property type="entry name" value="ABC_transporter-like_CS"/>
</dbReference>
<dbReference type="AlphaFoldDB" id="A0A1G9LY89"/>
<sequence length="272" mass="29762">MKIDVHGIHKNFGTKPVLRGIDLRVAQGEVVAVIGPSGSGKSTLLRCLNLLETPDSGTIRIGDASVDAARIGRREAARLRSKTAMVFQSYNLFRNRTVLQNVSDSITLRRRASRTEAERTGRELLERVGIVDEVVRQYPATLSGGQAQRVSIARALAVEPEAVLFDEPTSALDPELVGEVLSVIRDLADQDTTMVIVTHEMGFAAEVADRVVFMDEGRVVEEGPARDLIGNPRHARTRQFLGQLGDRTVAEPRKPRGIGELDELYLESMVAG</sequence>
<dbReference type="InterPro" id="IPR027417">
    <property type="entry name" value="P-loop_NTPase"/>
</dbReference>
<dbReference type="GO" id="GO:0005524">
    <property type="term" value="F:ATP binding"/>
    <property type="evidence" value="ECO:0007669"/>
    <property type="project" value="UniProtKB-KW"/>
</dbReference>
<evidence type="ECO:0000256" key="2">
    <source>
        <dbReference type="ARBA" id="ARBA00022448"/>
    </source>
</evidence>
<dbReference type="InterPro" id="IPR050086">
    <property type="entry name" value="MetN_ABC_transporter-like"/>
</dbReference>
<dbReference type="SUPFAM" id="SSF52540">
    <property type="entry name" value="P-loop containing nucleoside triphosphate hydrolases"/>
    <property type="match status" value="1"/>
</dbReference>
<dbReference type="SMART" id="SM00382">
    <property type="entry name" value="AAA"/>
    <property type="match status" value="1"/>
</dbReference>
<comment type="subcellular location">
    <subcellularLocation>
        <location evidence="1">Cell membrane</location>
        <topology evidence="1">Peripheral membrane protein</topology>
    </subcellularLocation>
</comment>
<dbReference type="GO" id="GO:0005886">
    <property type="term" value="C:plasma membrane"/>
    <property type="evidence" value="ECO:0007669"/>
    <property type="project" value="UniProtKB-SubCell"/>
</dbReference>
<dbReference type="Gene3D" id="3.40.50.300">
    <property type="entry name" value="P-loop containing nucleotide triphosphate hydrolases"/>
    <property type="match status" value="1"/>
</dbReference>
<dbReference type="InterPro" id="IPR003593">
    <property type="entry name" value="AAA+_ATPase"/>
</dbReference>
<dbReference type="RefSeq" id="WP_093252479.1">
    <property type="nucleotide sequence ID" value="NZ_FNGP01000004.1"/>
</dbReference>
<dbReference type="PIRSF" id="PIRSF039085">
    <property type="entry name" value="ABC_ATPase_HisP"/>
    <property type="match status" value="1"/>
</dbReference>
<keyword evidence="4" id="KW-0547">Nucleotide-binding</keyword>
<dbReference type="STRING" id="686624.SAMN04488242_2393"/>
<dbReference type="OrthoDB" id="9806471at2"/>
<name>A0A1G9LY89_9ACTN</name>
<keyword evidence="2" id="KW-0813">Transport</keyword>
<reference evidence="8 9" key="1">
    <citation type="submission" date="2016-10" db="EMBL/GenBank/DDBJ databases">
        <authorList>
            <person name="de Groot N.N."/>
        </authorList>
    </citation>
    <scope>NUCLEOTIDE SEQUENCE [LARGE SCALE GENOMIC DNA]</scope>
    <source>
        <strain evidence="8 9">CGMCC 1.9159</strain>
    </source>
</reference>
<gene>
    <name evidence="8" type="ORF">SAMN04488242_2393</name>
</gene>
<dbReference type="InterPro" id="IPR003439">
    <property type="entry name" value="ABC_transporter-like_ATP-bd"/>
</dbReference>
<evidence type="ECO:0000313" key="9">
    <source>
        <dbReference type="Proteomes" id="UP000199475"/>
    </source>
</evidence>
<dbReference type="PANTHER" id="PTHR43166">
    <property type="entry name" value="AMINO ACID IMPORT ATP-BINDING PROTEIN"/>
    <property type="match status" value="1"/>
</dbReference>
<dbReference type="EMBL" id="FNGP01000004">
    <property type="protein sequence ID" value="SDL66701.1"/>
    <property type="molecule type" value="Genomic_DNA"/>
</dbReference>
<dbReference type="GO" id="GO:0015424">
    <property type="term" value="F:ABC-type amino acid transporter activity"/>
    <property type="evidence" value="ECO:0007669"/>
    <property type="project" value="InterPro"/>
</dbReference>
<organism evidence="8 9">
    <name type="scientific">Tessaracoccus oleiagri</name>
    <dbReference type="NCBI Taxonomy" id="686624"/>
    <lineage>
        <taxon>Bacteria</taxon>
        <taxon>Bacillati</taxon>
        <taxon>Actinomycetota</taxon>
        <taxon>Actinomycetes</taxon>
        <taxon>Propionibacteriales</taxon>
        <taxon>Propionibacteriaceae</taxon>
        <taxon>Tessaracoccus</taxon>
    </lineage>
</organism>
<dbReference type="PROSITE" id="PS50893">
    <property type="entry name" value="ABC_TRANSPORTER_2"/>
    <property type="match status" value="1"/>
</dbReference>